<dbReference type="AlphaFoldDB" id="A0A8D9AB10"/>
<proteinExistence type="predicted"/>
<evidence type="ECO:0000313" key="2">
    <source>
        <dbReference type="EMBL" id="CAG6760882.1"/>
    </source>
</evidence>
<feature type="region of interest" description="Disordered" evidence="1">
    <location>
        <begin position="72"/>
        <end position="105"/>
    </location>
</feature>
<accession>A0A8D9AB10</accession>
<protein>
    <submittedName>
        <fullName evidence="2">Uncharacterized protein</fullName>
    </submittedName>
</protein>
<evidence type="ECO:0000256" key="1">
    <source>
        <dbReference type="SAM" id="MobiDB-lite"/>
    </source>
</evidence>
<dbReference type="EMBL" id="HBUF01557814">
    <property type="protein sequence ID" value="CAG6760882.1"/>
    <property type="molecule type" value="Transcribed_RNA"/>
</dbReference>
<organism evidence="2">
    <name type="scientific">Cacopsylla melanoneura</name>
    <dbReference type="NCBI Taxonomy" id="428564"/>
    <lineage>
        <taxon>Eukaryota</taxon>
        <taxon>Metazoa</taxon>
        <taxon>Ecdysozoa</taxon>
        <taxon>Arthropoda</taxon>
        <taxon>Hexapoda</taxon>
        <taxon>Insecta</taxon>
        <taxon>Pterygota</taxon>
        <taxon>Neoptera</taxon>
        <taxon>Paraneoptera</taxon>
        <taxon>Hemiptera</taxon>
        <taxon>Sternorrhyncha</taxon>
        <taxon>Psylloidea</taxon>
        <taxon>Psyllidae</taxon>
        <taxon>Psyllinae</taxon>
        <taxon>Cacopsylla</taxon>
    </lineage>
</organism>
<name>A0A8D9AB10_9HEMI</name>
<feature type="compositionally biased region" description="Basic residues" evidence="1">
    <location>
        <begin position="90"/>
        <end position="105"/>
    </location>
</feature>
<sequence>MSKIGSELRWTVYLTVEATHPININRPGSTIPRPLRQACPVIVTRPVCHLRLDSNRMRSPAVTRARGLLAVTRPINHPSHPPWGGGTRSPHPHLPTRTRRIASVI</sequence>
<reference evidence="2" key="1">
    <citation type="submission" date="2021-05" db="EMBL/GenBank/DDBJ databases">
        <authorList>
            <person name="Alioto T."/>
            <person name="Alioto T."/>
            <person name="Gomez Garrido J."/>
        </authorList>
    </citation>
    <scope>NUCLEOTIDE SEQUENCE</scope>
</reference>